<feature type="compositionally biased region" description="Polar residues" evidence="28">
    <location>
        <begin position="27"/>
        <end position="36"/>
    </location>
</feature>
<keyword evidence="17" id="KW-0539">Nucleus</keyword>
<accession>A0A3P9K7K2</accession>
<dbReference type="PROSITE" id="PS50280">
    <property type="entry name" value="SET"/>
    <property type="match status" value="1"/>
</dbReference>
<evidence type="ECO:0000256" key="27">
    <source>
        <dbReference type="SAM" id="Coils"/>
    </source>
</evidence>
<evidence type="ECO:0000256" key="5">
    <source>
        <dbReference type="ARBA" id="ARBA00022603"/>
    </source>
</evidence>
<evidence type="ECO:0000256" key="9">
    <source>
        <dbReference type="ARBA" id="ARBA00022737"/>
    </source>
</evidence>
<dbReference type="Gene3D" id="3.30.40.10">
    <property type="entry name" value="Zinc/RING finger domain, C3HC4 (zinc finger)"/>
    <property type="match status" value="4"/>
</dbReference>
<evidence type="ECO:0000256" key="24">
    <source>
        <dbReference type="ARBA" id="ARBA00068930"/>
    </source>
</evidence>
<evidence type="ECO:0000313" key="34">
    <source>
        <dbReference type="Ensembl" id="ENSORLP00020004211.1"/>
    </source>
</evidence>
<feature type="compositionally biased region" description="Basic and acidic residues" evidence="28">
    <location>
        <begin position="478"/>
        <end position="493"/>
    </location>
</feature>
<feature type="region of interest" description="Disordered" evidence="28">
    <location>
        <begin position="370"/>
        <end position="435"/>
    </location>
</feature>
<keyword evidence="7" id="KW-0949">S-adenosyl-L-methionine</keyword>
<dbReference type="GO" id="GO:0140952">
    <property type="term" value="F:histone H3K27 dimethyltransferase activity"/>
    <property type="evidence" value="ECO:0007669"/>
    <property type="project" value="UniProtKB-EC"/>
</dbReference>
<dbReference type="InterPro" id="IPR050777">
    <property type="entry name" value="SET2_Histone-Lys_MeTrsfase"/>
</dbReference>
<keyword evidence="12" id="KW-0156">Chromatin regulator</keyword>
<evidence type="ECO:0000256" key="26">
    <source>
        <dbReference type="PROSITE-ProRule" id="PRU00146"/>
    </source>
</evidence>
<dbReference type="FunFam" id="2.170.270.10:FF:000002">
    <property type="entry name" value="Histone-lysine N-methyltransferase"/>
    <property type="match status" value="1"/>
</dbReference>
<dbReference type="CDD" id="cd20163">
    <property type="entry name" value="PWWP_NSD3_rpt1"/>
    <property type="match status" value="1"/>
</dbReference>
<dbReference type="SMART" id="SM00508">
    <property type="entry name" value="PostSET"/>
    <property type="match status" value="1"/>
</dbReference>
<keyword evidence="15 27" id="KW-0175">Coiled coil</keyword>
<evidence type="ECO:0000256" key="18">
    <source>
        <dbReference type="ARBA" id="ARBA00050891"/>
    </source>
</evidence>
<dbReference type="FunFam" id="3.30.40.10:FF:000025">
    <property type="entry name" value="Histone-lysine N-methyltransferase"/>
    <property type="match status" value="1"/>
</dbReference>
<dbReference type="SUPFAM" id="SSF63748">
    <property type="entry name" value="Tudor/PWWP/MBT"/>
    <property type="match status" value="2"/>
</dbReference>
<dbReference type="GO" id="GO:0032259">
    <property type="term" value="P:methylation"/>
    <property type="evidence" value="ECO:0007669"/>
    <property type="project" value="UniProtKB-KW"/>
</dbReference>
<evidence type="ECO:0000256" key="20">
    <source>
        <dbReference type="ARBA" id="ARBA00056539"/>
    </source>
</evidence>
<evidence type="ECO:0000259" key="31">
    <source>
        <dbReference type="PROSITE" id="PS50812"/>
    </source>
</evidence>
<dbReference type="FunFam" id="3.30.40.10:FF:000859">
    <property type="entry name" value="Histone-lysine N-methyltransferase"/>
    <property type="match status" value="1"/>
</dbReference>
<dbReference type="InterPro" id="IPR001214">
    <property type="entry name" value="SET_dom"/>
</dbReference>
<dbReference type="InterPro" id="IPR055198">
    <property type="entry name" value="NSD_PHD"/>
</dbReference>
<keyword evidence="14" id="KW-0805">Transcription regulation</keyword>
<dbReference type="PROSITE" id="PS50016">
    <property type="entry name" value="ZF_PHD_2"/>
    <property type="match status" value="2"/>
</dbReference>
<reference evidence="34 35" key="2">
    <citation type="submission" date="2017-04" db="EMBL/GenBank/DDBJ databases">
        <title>CpG methylation of centromeres and impact of large insertions on vertebrate speciation.</title>
        <authorList>
            <person name="Ichikawa K."/>
            <person name="Yoshimura J."/>
            <person name="Morishita S."/>
        </authorList>
    </citation>
    <scope>NUCLEOTIDE SEQUENCE</scope>
    <source>
        <strain evidence="34 35">HNI</strain>
    </source>
</reference>
<dbReference type="Ensembl" id="ENSORLT00020008346.1">
    <property type="protein sequence ID" value="ENSORLP00020004211.1"/>
    <property type="gene ID" value="ENSORLG00020005213.1"/>
</dbReference>
<evidence type="ECO:0000256" key="11">
    <source>
        <dbReference type="ARBA" id="ARBA00022833"/>
    </source>
</evidence>
<dbReference type="InterPro" id="IPR001965">
    <property type="entry name" value="Znf_PHD"/>
</dbReference>
<dbReference type="SUPFAM" id="SSF82199">
    <property type="entry name" value="SET domain"/>
    <property type="match status" value="1"/>
</dbReference>
<dbReference type="CDD" id="cd15565">
    <property type="entry name" value="PHD2_NSD"/>
    <property type="match status" value="1"/>
</dbReference>
<feature type="compositionally biased region" description="Polar residues" evidence="28">
    <location>
        <begin position="389"/>
        <end position="400"/>
    </location>
</feature>
<feature type="region of interest" description="Disordered" evidence="28">
    <location>
        <begin position="1365"/>
        <end position="1399"/>
    </location>
</feature>
<evidence type="ECO:0000256" key="7">
    <source>
        <dbReference type="ARBA" id="ARBA00022691"/>
    </source>
</evidence>
<feature type="domain" description="PHD-type" evidence="29">
    <location>
        <begin position="1276"/>
        <end position="1323"/>
    </location>
</feature>
<dbReference type="InterPro" id="IPR011011">
    <property type="entry name" value="Znf_FYVE_PHD"/>
</dbReference>
<comment type="catalytic activity">
    <reaction evidence="19">
        <text>L-lysyl(4)-[histone H3] + 2 S-adenosyl-L-methionine = N(6),N(6)-dimethyl-L-lysyl(4)-[histone H3] + 2 S-adenosyl-L-homocysteine + 2 H(+)</text>
        <dbReference type="Rhea" id="RHEA:64448"/>
        <dbReference type="Rhea" id="RHEA-COMP:15540"/>
        <dbReference type="Rhea" id="RHEA-COMP:15547"/>
        <dbReference type="ChEBI" id="CHEBI:15378"/>
        <dbReference type="ChEBI" id="CHEBI:29969"/>
        <dbReference type="ChEBI" id="CHEBI:57856"/>
        <dbReference type="ChEBI" id="CHEBI:59789"/>
        <dbReference type="ChEBI" id="CHEBI:61976"/>
        <dbReference type="EC" id="2.1.1.370"/>
    </reaction>
</comment>
<dbReference type="PROSITE" id="PS50812">
    <property type="entry name" value="PWWP"/>
    <property type="match status" value="2"/>
</dbReference>
<dbReference type="PANTHER" id="PTHR22884">
    <property type="entry name" value="SET DOMAIN PROTEINS"/>
    <property type="match status" value="1"/>
</dbReference>
<evidence type="ECO:0000256" key="1">
    <source>
        <dbReference type="ARBA" id="ARBA00004123"/>
    </source>
</evidence>
<dbReference type="InterPro" id="IPR013083">
    <property type="entry name" value="Znf_RING/FYVE/PHD"/>
</dbReference>
<keyword evidence="6" id="KW-0808">Transferase</keyword>
<feature type="region of interest" description="Disordered" evidence="28">
    <location>
        <begin position="27"/>
        <end position="51"/>
    </location>
</feature>
<reference evidence="34" key="4">
    <citation type="submission" date="2025-09" db="UniProtKB">
        <authorList>
            <consortium name="Ensembl"/>
        </authorList>
    </citation>
    <scope>IDENTIFICATION</scope>
    <source>
        <strain evidence="34">HNI</strain>
    </source>
</reference>
<organism evidence="34 35">
    <name type="scientific">Oryzias latipes</name>
    <name type="common">Japanese rice fish</name>
    <name type="synonym">Japanese killifish</name>
    <dbReference type="NCBI Taxonomy" id="8090"/>
    <lineage>
        <taxon>Eukaryota</taxon>
        <taxon>Metazoa</taxon>
        <taxon>Chordata</taxon>
        <taxon>Craniata</taxon>
        <taxon>Vertebrata</taxon>
        <taxon>Euteleostomi</taxon>
        <taxon>Actinopterygii</taxon>
        <taxon>Neopterygii</taxon>
        <taxon>Teleostei</taxon>
        <taxon>Neoteleostei</taxon>
        <taxon>Acanthomorphata</taxon>
        <taxon>Ovalentaria</taxon>
        <taxon>Atherinomorphae</taxon>
        <taxon>Beloniformes</taxon>
        <taxon>Adrianichthyidae</taxon>
        <taxon>Oryziinae</taxon>
        <taxon>Oryzias</taxon>
    </lineage>
</organism>
<keyword evidence="16" id="KW-0804">Transcription</keyword>
<keyword evidence="13" id="KW-0007">Acetylation</keyword>
<dbReference type="Pfam" id="PF23011">
    <property type="entry name" value="PHD-1st_NSD"/>
    <property type="match status" value="1"/>
</dbReference>
<keyword evidence="8" id="KW-0479">Metal-binding</keyword>
<evidence type="ECO:0000259" key="29">
    <source>
        <dbReference type="PROSITE" id="PS50016"/>
    </source>
</evidence>
<dbReference type="FunFam" id="3.30.40.10:FF:000530">
    <property type="entry name" value="Histone-lysine N-methyltransferase"/>
    <property type="match status" value="1"/>
</dbReference>
<keyword evidence="4" id="KW-0597">Phosphoprotein</keyword>
<reference key="1">
    <citation type="journal article" date="2007" name="Nature">
        <title>The medaka draft genome and insights into vertebrate genome evolution.</title>
        <authorList>
            <person name="Kasahara M."/>
            <person name="Naruse K."/>
            <person name="Sasaki S."/>
            <person name="Nakatani Y."/>
            <person name="Qu W."/>
            <person name="Ahsan B."/>
            <person name="Yamada T."/>
            <person name="Nagayasu Y."/>
            <person name="Doi K."/>
            <person name="Kasai Y."/>
            <person name="Jindo T."/>
            <person name="Kobayashi D."/>
            <person name="Shimada A."/>
            <person name="Toyoda A."/>
            <person name="Kuroki Y."/>
            <person name="Fujiyama A."/>
            <person name="Sasaki T."/>
            <person name="Shimizu A."/>
            <person name="Asakawa S."/>
            <person name="Shimizu N."/>
            <person name="Hashimoto S."/>
            <person name="Yang J."/>
            <person name="Lee Y."/>
            <person name="Matsushima K."/>
            <person name="Sugano S."/>
            <person name="Sakaizumi M."/>
            <person name="Narita T."/>
            <person name="Ohishi K."/>
            <person name="Haga S."/>
            <person name="Ohta F."/>
            <person name="Nomoto H."/>
            <person name="Nogata K."/>
            <person name="Morishita T."/>
            <person name="Endo T."/>
            <person name="Shin-I T."/>
            <person name="Takeda H."/>
            <person name="Morishita S."/>
            <person name="Kohara Y."/>
        </authorList>
    </citation>
    <scope>NUCLEOTIDE SEQUENCE [LARGE SCALE GENOMIC DNA]</scope>
    <source>
        <strain>Hd-rR</strain>
    </source>
</reference>
<reference evidence="34" key="3">
    <citation type="submission" date="2025-08" db="UniProtKB">
        <authorList>
            <consortium name="Ensembl"/>
        </authorList>
    </citation>
    <scope>IDENTIFICATION</scope>
    <source>
        <strain evidence="34">HNI</strain>
    </source>
</reference>
<dbReference type="Pfam" id="PF00856">
    <property type="entry name" value="SET"/>
    <property type="match status" value="1"/>
</dbReference>
<evidence type="ECO:0000256" key="17">
    <source>
        <dbReference type="ARBA" id="ARBA00023242"/>
    </source>
</evidence>
<feature type="compositionally biased region" description="Pro residues" evidence="28">
    <location>
        <begin position="129"/>
        <end position="139"/>
    </location>
</feature>
<feature type="domain" description="AWS" evidence="33">
    <location>
        <begin position="1048"/>
        <end position="1098"/>
    </location>
</feature>
<evidence type="ECO:0000256" key="4">
    <source>
        <dbReference type="ARBA" id="ARBA00022553"/>
    </source>
</evidence>
<evidence type="ECO:0000256" key="28">
    <source>
        <dbReference type="SAM" id="MobiDB-lite"/>
    </source>
</evidence>
<dbReference type="SMART" id="SM00249">
    <property type="entry name" value="PHD"/>
    <property type="match status" value="4"/>
</dbReference>
<protein>
    <recommendedName>
        <fullName evidence="24">Histone-lysine N-methyltransferase NSD3</fullName>
        <ecNumber evidence="22">2.1.1.370</ecNumber>
        <ecNumber evidence="23">2.1.1.371</ecNumber>
    </recommendedName>
    <alternativeName>
        <fullName evidence="25">Nuclear SET domain-containing protein 3</fullName>
    </alternativeName>
</protein>
<keyword evidence="11" id="KW-0862">Zinc</keyword>
<evidence type="ECO:0000313" key="35">
    <source>
        <dbReference type="Proteomes" id="UP000265180"/>
    </source>
</evidence>
<dbReference type="InterPro" id="IPR003616">
    <property type="entry name" value="Post-SET_dom"/>
</dbReference>
<dbReference type="InterPro" id="IPR047453">
    <property type="entry name" value="PWWP_NSD3_rpt2"/>
</dbReference>
<dbReference type="InterPro" id="IPR046341">
    <property type="entry name" value="SET_dom_sf"/>
</dbReference>
<feature type="coiled-coil region" evidence="27">
    <location>
        <begin position="989"/>
        <end position="1019"/>
    </location>
</feature>
<feature type="domain" description="PHD-type" evidence="29">
    <location>
        <begin position="652"/>
        <end position="699"/>
    </location>
</feature>
<feature type="compositionally biased region" description="Basic and acidic residues" evidence="28">
    <location>
        <begin position="537"/>
        <end position="549"/>
    </location>
</feature>
<dbReference type="PROSITE" id="PS50868">
    <property type="entry name" value="POST_SET"/>
    <property type="match status" value="1"/>
</dbReference>
<evidence type="ECO:0000256" key="12">
    <source>
        <dbReference type="ARBA" id="ARBA00022853"/>
    </source>
</evidence>
<evidence type="ECO:0000259" key="32">
    <source>
        <dbReference type="PROSITE" id="PS50868"/>
    </source>
</evidence>
<dbReference type="GO" id="GO:0140946">
    <property type="term" value="F:histone H3K4 dimethyltransferase activity"/>
    <property type="evidence" value="ECO:0007669"/>
    <property type="project" value="UniProtKB-EC"/>
</dbReference>
<dbReference type="EC" id="2.1.1.371" evidence="23"/>
<dbReference type="Gene3D" id="2.30.30.140">
    <property type="match status" value="2"/>
</dbReference>
<dbReference type="InterPro" id="IPR059153">
    <property type="entry name" value="NSD_PHD-1st"/>
</dbReference>
<dbReference type="EC" id="2.1.1.370" evidence="22"/>
<dbReference type="PROSITE" id="PS51215">
    <property type="entry name" value="AWS"/>
    <property type="match status" value="1"/>
</dbReference>
<keyword evidence="9" id="KW-0677">Repeat</keyword>
<dbReference type="CDD" id="cd20166">
    <property type="entry name" value="PWWP_NSD3_rpt2"/>
    <property type="match status" value="1"/>
</dbReference>
<feature type="region of interest" description="Disordered" evidence="28">
    <location>
        <begin position="119"/>
        <end position="159"/>
    </location>
</feature>
<feature type="compositionally biased region" description="Polar residues" evidence="28">
    <location>
        <begin position="149"/>
        <end position="159"/>
    </location>
</feature>
<evidence type="ECO:0000256" key="10">
    <source>
        <dbReference type="ARBA" id="ARBA00022771"/>
    </source>
</evidence>
<keyword evidence="3" id="KW-0158">Chromosome</keyword>
<comment type="catalytic activity">
    <reaction evidence="18">
        <text>L-lysyl(27)-[histone H3] + 2 S-adenosyl-L-methionine = N(6),N(6)-dimethyl-L-lysyl(27)-[histone H3] + 2 S-adenosyl-L-homocysteine + 2 H(+)</text>
        <dbReference type="Rhea" id="RHEA:64452"/>
        <dbReference type="Rhea" id="RHEA-COMP:15539"/>
        <dbReference type="Rhea" id="RHEA-COMP:15548"/>
        <dbReference type="ChEBI" id="CHEBI:15378"/>
        <dbReference type="ChEBI" id="CHEBI:29969"/>
        <dbReference type="ChEBI" id="CHEBI:57856"/>
        <dbReference type="ChEBI" id="CHEBI:59789"/>
        <dbReference type="ChEBI" id="CHEBI:61976"/>
        <dbReference type="EC" id="2.1.1.371"/>
    </reaction>
</comment>
<evidence type="ECO:0000256" key="25">
    <source>
        <dbReference type="ARBA" id="ARBA00081740"/>
    </source>
</evidence>
<evidence type="ECO:0000256" key="22">
    <source>
        <dbReference type="ARBA" id="ARBA00066818"/>
    </source>
</evidence>
<dbReference type="InterPro" id="IPR055197">
    <property type="entry name" value="PHDvar_NSD"/>
</dbReference>
<evidence type="ECO:0000256" key="8">
    <source>
        <dbReference type="ARBA" id="ARBA00022723"/>
    </source>
</evidence>
<dbReference type="InterPro" id="IPR019787">
    <property type="entry name" value="Znf_PHD-finger"/>
</dbReference>
<evidence type="ECO:0000256" key="15">
    <source>
        <dbReference type="ARBA" id="ARBA00023054"/>
    </source>
</evidence>
<comment type="function">
    <text evidence="20">Histone methyltransferase. Preferentially dimethylates 'Lys-4' and 'Lys-27' of histone H3 forming H3K4me2 and H3K27me2. H3 'Lys-4' methylation represents a specific tag for epigenetic transcriptional activation, while 'Lys-27' is a mark for transcriptional repression.</text>
</comment>
<evidence type="ECO:0000256" key="23">
    <source>
        <dbReference type="ARBA" id="ARBA00066819"/>
    </source>
</evidence>
<dbReference type="SMART" id="SM00317">
    <property type="entry name" value="SET"/>
    <property type="match status" value="1"/>
</dbReference>
<feature type="region of interest" description="Disordered" evidence="28">
    <location>
        <begin position="472"/>
        <end position="565"/>
    </location>
</feature>
<evidence type="ECO:0000256" key="2">
    <source>
        <dbReference type="ARBA" id="ARBA00004286"/>
    </source>
</evidence>
<feature type="compositionally biased region" description="Low complexity" evidence="28">
    <location>
        <begin position="507"/>
        <end position="525"/>
    </location>
</feature>
<evidence type="ECO:0000259" key="30">
    <source>
        <dbReference type="PROSITE" id="PS50280"/>
    </source>
</evidence>
<evidence type="ECO:0000256" key="14">
    <source>
        <dbReference type="ARBA" id="ARBA00023015"/>
    </source>
</evidence>
<dbReference type="GO" id="GO:0008270">
    <property type="term" value="F:zinc ion binding"/>
    <property type="evidence" value="ECO:0007669"/>
    <property type="project" value="UniProtKB-KW"/>
</dbReference>
<dbReference type="InterPro" id="IPR019786">
    <property type="entry name" value="Zinc_finger_PHD-type_CS"/>
</dbReference>
<sequence>MDFSFSFMQGIMGNTIQQPPQLIDSANIRQDGTCDTGSDPGEDSGPSYDASLDAEFPYPPSASEVMPQVPNGYPPSLGLYEPQTKFMYSQFPNGSANGYGAIRSYGEHGLLPGEGTVLRGPGLQERPLSPVPPPLPLPSTPSSQPAHIPSNTPGGVLKKTSSPEIKLKIIKTYQNGKELFESALCGDLQELQVNTRTRQTCRVFTFTFILQTYGPVTRLFPPEVSKVHHPSVIQETGICKEFVIGDLVWSKVGTYPWWPCMVSSDPQMKVHTRINTRGHREYHVQFFGSVAERAWIHEKRIFVYQGKQQFDELQAETLRKATNPVERQKLLKPIPQRERSQWEVGVGHAEDAFLMTRQERIDNYTFIYVDPDPNEAQQSKKQQPRRRCSVTNAEDSSQASTEERSQKADQRKASSPRLNAGCETQLQQDSSPPVRAWKTAAARKLLPLSITMKRLNVEITKCDWPLLQKKTSLSPKRANAEEKEERVEREARQPDLGSPASQRSEEGGNQQPSSPGSQDSSPQGSQERKLQRRSIRSKSESERSTDPVPKKKTKKEQVSVPPQQSHCTGSFLLEISDACKPLKKRSRASTDVEMASSQYRDTSDSDSRGLSDPQGLFGKSLDSPAAADADASDTQSVDSGLSRQDSSNEKRDTVCQICEAYGEGLMVCEGDCSRQFHLECLGLSAPPDGRFTCLECKNGNHPCFSCKTTGQEVSRCSAPGCSCYYHEDCVWKHPGTTSSPGGGFSCPQHSCSTCCLERDLQRASKGRLIHCIRCPTAYHTSDVCMAAGSVILTHHIMICSNHGSTKKNGLLSSPVNVGWCFLCARGLLVQDLTDTILSSYAYKSHYLLTESNRAELKLPMIPSPSSATKKNVGKGGKLLCCDSCPASFHPECLEMDMPEGAWSCSDCRAGKKPHYKQIVWVKLGNYRWWPAEICNPRLVPSNIQSLRHDIGDFPVFFFGSHDYYWINQGRVFPYVENDKNFVTGQININKTFKNALEEAARRFQELKAQRESREALEQERNSRKPPPYKVIKSNKPVGKVQMHVADLSEIPRCNCKPVDEHPCSIDSQCLNRMLQYECHPQVCPAGDNCENQNFTKRLYAETEVVKTEGRGWGLQTNQALRKGDFVAEYVGEVIDSEECQQRIKRAHENHVTNFYMLTLTKDRVIDAGPKGNSARFINHSCNPNCETQKWTVNGDVHIGIFALCDIEAGTELTFNYNLHCVGNRRTSCHCGSENCSGFLGVQPTSALVMEKEEKARNAKLKPKKRKLRLEGKHTHEYFCFCCGDGGELVMCDRKDCPKAYHLLCLNLTKPPYGRWECPWHVCSVCGSPASSHCDFCPRSFCTDHEAGALTPSSLDERPCCSSHNPLSPLGSSGSSQRHSSALSPVRVKEEPEGEQAAAE</sequence>
<feature type="region of interest" description="Disordered" evidence="28">
    <location>
        <begin position="582"/>
        <end position="646"/>
    </location>
</feature>
<feature type="compositionally biased region" description="Low complexity" evidence="28">
    <location>
        <begin position="1365"/>
        <end position="1383"/>
    </location>
</feature>
<keyword evidence="10 26" id="KW-0863">Zinc-finger</keyword>
<dbReference type="InterPro" id="IPR047527">
    <property type="entry name" value="PHD5_NSD3"/>
</dbReference>
<keyword evidence="5" id="KW-0489">Methyltransferase</keyword>
<feature type="domain" description="PWWP" evidence="31">
    <location>
        <begin position="915"/>
        <end position="977"/>
    </location>
</feature>
<feature type="domain" description="SET" evidence="30">
    <location>
        <begin position="1100"/>
        <end position="1217"/>
    </location>
</feature>
<dbReference type="Pfam" id="PF00628">
    <property type="entry name" value="PHD"/>
    <property type="match status" value="1"/>
</dbReference>
<dbReference type="SUPFAM" id="SSF57903">
    <property type="entry name" value="FYVE/PHD zinc finger"/>
    <property type="match status" value="3"/>
</dbReference>
<dbReference type="InterPro" id="IPR006560">
    <property type="entry name" value="AWS_dom"/>
</dbReference>
<evidence type="ECO:0000256" key="6">
    <source>
        <dbReference type="ARBA" id="ARBA00022679"/>
    </source>
</evidence>
<dbReference type="Pfam" id="PF17982">
    <property type="entry name" value="C5HCH"/>
    <property type="match status" value="1"/>
</dbReference>
<dbReference type="FunFam" id="2.30.30.140:FF:000030">
    <property type="entry name" value="Histone-lysine N-methyltransferase"/>
    <property type="match status" value="1"/>
</dbReference>
<feature type="compositionally biased region" description="Polar residues" evidence="28">
    <location>
        <begin position="422"/>
        <end position="431"/>
    </location>
</feature>
<dbReference type="PROSITE" id="PS01359">
    <property type="entry name" value="ZF_PHD_1"/>
    <property type="match status" value="1"/>
</dbReference>
<dbReference type="CDD" id="cd19173">
    <property type="entry name" value="SET_NSD"/>
    <property type="match status" value="1"/>
</dbReference>
<dbReference type="Pfam" id="PF00855">
    <property type="entry name" value="PWWP"/>
    <property type="match status" value="2"/>
</dbReference>
<dbReference type="FunFam" id="2.30.30.140:FF:000004">
    <property type="entry name" value="Histone-lysine N-methyltransferase"/>
    <property type="match status" value="1"/>
</dbReference>
<dbReference type="InterPro" id="IPR047451">
    <property type="entry name" value="PWWP_NSD3_rpt1"/>
</dbReference>
<evidence type="ECO:0000256" key="19">
    <source>
        <dbReference type="ARBA" id="ARBA00052270"/>
    </source>
</evidence>
<dbReference type="Pfam" id="PF22908">
    <property type="entry name" value="PHD_NSD"/>
    <property type="match status" value="1"/>
</dbReference>
<feature type="compositionally biased region" description="Basic and acidic residues" evidence="28">
    <location>
        <begin position="401"/>
        <end position="412"/>
    </location>
</feature>
<dbReference type="Proteomes" id="UP000265180">
    <property type="component" value="Chromosome 9"/>
</dbReference>
<feature type="domain" description="Post-SET" evidence="32">
    <location>
        <begin position="1224"/>
        <end position="1240"/>
    </location>
</feature>
<dbReference type="InterPro" id="IPR000313">
    <property type="entry name" value="PWWP_dom"/>
</dbReference>
<dbReference type="CDD" id="cd15661">
    <property type="entry name" value="PHD5_NSD3"/>
    <property type="match status" value="1"/>
</dbReference>
<dbReference type="InterPro" id="IPR041306">
    <property type="entry name" value="C5HCH"/>
</dbReference>
<feature type="compositionally biased region" description="Low complexity" evidence="28">
    <location>
        <begin position="620"/>
        <end position="639"/>
    </location>
</feature>
<evidence type="ECO:0000256" key="13">
    <source>
        <dbReference type="ARBA" id="ARBA00022990"/>
    </source>
</evidence>
<evidence type="ECO:0000256" key="16">
    <source>
        <dbReference type="ARBA" id="ARBA00023163"/>
    </source>
</evidence>
<evidence type="ECO:0000259" key="33">
    <source>
        <dbReference type="PROSITE" id="PS51215"/>
    </source>
</evidence>
<dbReference type="Pfam" id="PF23004">
    <property type="entry name" value="PHDvar_NSD"/>
    <property type="match status" value="1"/>
</dbReference>
<proteinExistence type="predicted"/>
<dbReference type="Gene3D" id="2.170.270.10">
    <property type="entry name" value="SET domain"/>
    <property type="match status" value="1"/>
</dbReference>
<dbReference type="Pfam" id="PF17907">
    <property type="entry name" value="AWS"/>
    <property type="match status" value="1"/>
</dbReference>
<feature type="domain" description="PWWP" evidence="31">
    <location>
        <begin position="244"/>
        <end position="307"/>
    </location>
</feature>
<comment type="subcellular location">
    <subcellularLocation>
        <location evidence="2">Chromosome</location>
    </subcellularLocation>
    <subcellularLocation>
        <location evidence="1">Nucleus</location>
    </subcellularLocation>
</comment>
<dbReference type="GO" id="GO:0005694">
    <property type="term" value="C:chromosome"/>
    <property type="evidence" value="ECO:0007669"/>
    <property type="project" value="UniProtKB-SubCell"/>
</dbReference>
<comment type="subunit">
    <text evidence="21">Interacts with BRD4. Interacts (via KIKL motif) with BRD3 (via NET domain).</text>
</comment>
<evidence type="ECO:0000256" key="21">
    <source>
        <dbReference type="ARBA" id="ARBA00065976"/>
    </source>
</evidence>
<dbReference type="GO" id="GO:0005634">
    <property type="term" value="C:nucleus"/>
    <property type="evidence" value="ECO:0007669"/>
    <property type="project" value="UniProtKB-SubCell"/>
</dbReference>
<evidence type="ECO:0000256" key="3">
    <source>
        <dbReference type="ARBA" id="ARBA00022454"/>
    </source>
</evidence>
<dbReference type="SMART" id="SM00293">
    <property type="entry name" value="PWWP"/>
    <property type="match status" value="2"/>
</dbReference>
<name>A0A3P9K7K2_ORYLA</name>
<dbReference type="SMART" id="SM00570">
    <property type="entry name" value="AWS"/>
    <property type="match status" value="1"/>
</dbReference>